<accession>A0A4Y3RRA3</accession>
<gene>
    <name evidence="2" type="ORF">SGA01_57170</name>
</gene>
<dbReference type="EMBL" id="BJMN01000039">
    <property type="protein sequence ID" value="GEB60112.1"/>
    <property type="molecule type" value="Genomic_DNA"/>
</dbReference>
<feature type="signal peptide" evidence="1">
    <location>
        <begin position="1"/>
        <end position="23"/>
    </location>
</feature>
<keyword evidence="1" id="KW-0732">Signal</keyword>
<dbReference type="RefSeq" id="WP_141299656.1">
    <property type="nucleotide sequence ID" value="NZ_BJMN01000039.1"/>
</dbReference>
<dbReference type="OrthoDB" id="2677885at2"/>
<name>A0A4Y3RRA3_9ACTN</name>
<dbReference type="Proteomes" id="UP000315226">
    <property type="component" value="Unassembled WGS sequence"/>
</dbReference>
<dbReference type="InterPro" id="IPR006311">
    <property type="entry name" value="TAT_signal"/>
</dbReference>
<feature type="chain" id="PRO_5021341941" description="Peptidase inhibitor family I36" evidence="1">
    <location>
        <begin position="24"/>
        <end position="154"/>
    </location>
</feature>
<evidence type="ECO:0000256" key="1">
    <source>
        <dbReference type="SAM" id="SignalP"/>
    </source>
</evidence>
<dbReference type="PROSITE" id="PS51318">
    <property type="entry name" value="TAT"/>
    <property type="match status" value="1"/>
</dbReference>
<keyword evidence="3" id="KW-1185">Reference proteome</keyword>
<evidence type="ECO:0000313" key="3">
    <source>
        <dbReference type="Proteomes" id="UP000315226"/>
    </source>
</evidence>
<evidence type="ECO:0000313" key="2">
    <source>
        <dbReference type="EMBL" id="GEB60112.1"/>
    </source>
</evidence>
<proteinExistence type="predicted"/>
<dbReference type="AlphaFoldDB" id="A0A4Y3RRA3"/>
<sequence length="154" mass="16497">MRNIKRAAALFAAVATAAVGAFAAAPAASAGAGPTCPNDGYNHLCLNLFYNSNFGGAGETFWDNPIPDFGPYKFEWPGLTDAGLGRSVKNNAASGYTQVRGWPSKTWATIYYNSNYGGACDAIAPNAKAYQLHYTYNNNASMTWAYTGTCYQFQ</sequence>
<organism evidence="2 3">
    <name type="scientific">Streptomyces gardneri</name>
    <dbReference type="NCBI Taxonomy" id="66892"/>
    <lineage>
        <taxon>Bacteria</taxon>
        <taxon>Bacillati</taxon>
        <taxon>Actinomycetota</taxon>
        <taxon>Actinomycetes</taxon>
        <taxon>Kitasatosporales</taxon>
        <taxon>Streptomycetaceae</taxon>
        <taxon>Streptomyces</taxon>
    </lineage>
</organism>
<comment type="caution">
    <text evidence="2">The sequence shown here is derived from an EMBL/GenBank/DDBJ whole genome shotgun (WGS) entry which is preliminary data.</text>
</comment>
<reference evidence="2 3" key="1">
    <citation type="submission" date="2019-06" db="EMBL/GenBank/DDBJ databases">
        <title>Whole genome shotgun sequence of Streptomyces gardneri NBRC 12865.</title>
        <authorList>
            <person name="Hosoyama A."/>
            <person name="Uohara A."/>
            <person name="Ohji S."/>
            <person name="Ichikawa N."/>
        </authorList>
    </citation>
    <scope>NUCLEOTIDE SEQUENCE [LARGE SCALE GENOMIC DNA]</scope>
    <source>
        <strain evidence="2 3">NBRC 12865</strain>
    </source>
</reference>
<evidence type="ECO:0008006" key="4">
    <source>
        <dbReference type="Google" id="ProtNLM"/>
    </source>
</evidence>
<protein>
    <recommendedName>
        <fullName evidence="4">Peptidase inhibitor family I36</fullName>
    </recommendedName>
</protein>